<organism evidence="1 2">
    <name type="scientific">Gallibacterium genomosp. 3</name>
    <dbReference type="NCBI Taxonomy" id="505345"/>
    <lineage>
        <taxon>Bacteria</taxon>
        <taxon>Pseudomonadati</taxon>
        <taxon>Pseudomonadota</taxon>
        <taxon>Gammaproteobacteria</taxon>
        <taxon>Pasteurellales</taxon>
        <taxon>Pasteurellaceae</taxon>
        <taxon>Gallibacterium</taxon>
    </lineage>
</organism>
<evidence type="ECO:0000313" key="1">
    <source>
        <dbReference type="EMBL" id="OBW90886.1"/>
    </source>
</evidence>
<proteinExistence type="predicted"/>
<evidence type="ECO:0000313" key="2">
    <source>
        <dbReference type="Proteomes" id="UP000243558"/>
    </source>
</evidence>
<protein>
    <submittedName>
        <fullName evidence="1">Uncharacterized protein</fullName>
    </submittedName>
</protein>
<sequence>MNKRWVIGGSVVILSGLAIVGYQLSQLSNTITQQLATEYAIKLPPQNIKISYFPFSLHLKNIAYQQDTWHISARELNLKLSYLGWLSGNQWIKQIRLIDGQLTNQQQLYLDQVNAIIDYQDSGKGQQVQILKAENQQITDLQGQFQLHRTPSQIDLQQLALQWQWRKQIAQMTAMKVAADKMSWQQSPQLQINAENLQINQAMFPAIKALIHNEHTDLQIFTPNQGELALSKQNTNEQHTVWTISGRKIAAEQLSQLLGYQPLVVADFDLQGQVTQAEGELADAEVAFMSVGGGQIKGFNLLGLVGNSLPFAISGLEQSLQDTTFEHMEGHLVGNHKQWRLQQGEIVLHDLRLIGGGSIHPATSQCEWQFAIQPTKERFEEYHLNLDLEGDCLSPTYRIRLDDAIKNKLKSKLQELLDKI</sequence>
<dbReference type="PATRIC" id="fig|505345.7.peg.1873"/>
<reference evidence="1 2" key="1">
    <citation type="submission" date="2014-11" db="EMBL/GenBank/DDBJ databases">
        <title>Pan-genome of Gallibacterium spp.</title>
        <authorList>
            <person name="Kudirkiene E."/>
            <person name="Bojesen A.M."/>
        </authorList>
    </citation>
    <scope>NUCLEOTIDE SEQUENCE [LARGE SCALE GENOMIC DNA]</scope>
    <source>
        <strain evidence="1 2">F151</strain>
    </source>
</reference>
<keyword evidence="2" id="KW-1185">Reference proteome</keyword>
<gene>
    <name evidence="1" type="ORF">QV01_09430</name>
</gene>
<comment type="caution">
    <text evidence="1">The sequence shown here is derived from an EMBL/GenBank/DDBJ whole genome shotgun (WGS) entry which is preliminary data.</text>
</comment>
<dbReference type="RefSeq" id="WP_065239834.1">
    <property type="nucleotide sequence ID" value="NZ_JTJM01000048.1"/>
</dbReference>
<dbReference type="EMBL" id="JTJM01000048">
    <property type="protein sequence ID" value="OBW90886.1"/>
    <property type="molecule type" value="Genomic_DNA"/>
</dbReference>
<dbReference type="OrthoDB" id="5689173at2"/>
<dbReference type="AlphaFoldDB" id="A0A1A7NMX8"/>
<dbReference type="Proteomes" id="UP000243558">
    <property type="component" value="Unassembled WGS sequence"/>
</dbReference>
<accession>A0A1A7NMX8</accession>
<name>A0A1A7NMX8_9PAST</name>